<dbReference type="PANTHER" id="PTHR44846:SF17">
    <property type="entry name" value="GNTR-FAMILY TRANSCRIPTIONAL REGULATOR"/>
    <property type="match status" value="1"/>
</dbReference>
<dbReference type="InterPro" id="IPR028978">
    <property type="entry name" value="Chorismate_lyase_/UTRA_dom_sf"/>
</dbReference>
<reference evidence="6" key="1">
    <citation type="journal article" date="2019" name="Int. J. Syst. Evol. Microbiol.">
        <title>The Global Catalogue of Microorganisms (GCM) 10K type strain sequencing project: providing services to taxonomists for standard genome sequencing and annotation.</title>
        <authorList>
            <consortium name="The Broad Institute Genomics Platform"/>
            <consortium name="The Broad Institute Genome Sequencing Center for Infectious Disease"/>
            <person name="Wu L."/>
            <person name="Ma J."/>
        </authorList>
    </citation>
    <scope>NUCLEOTIDE SEQUENCE [LARGE SCALE GENOMIC DNA]</scope>
    <source>
        <strain evidence="6">JCM 9092</strain>
    </source>
</reference>
<dbReference type="InterPro" id="IPR036388">
    <property type="entry name" value="WH-like_DNA-bd_sf"/>
</dbReference>
<evidence type="ECO:0000313" key="5">
    <source>
        <dbReference type="EMBL" id="GAA3127445.1"/>
    </source>
</evidence>
<dbReference type="SMART" id="SM00345">
    <property type="entry name" value="HTH_GNTR"/>
    <property type="match status" value="1"/>
</dbReference>
<dbReference type="SUPFAM" id="SSF46785">
    <property type="entry name" value="Winged helix' DNA-binding domain"/>
    <property type="match status" value="1"/>
</dbReference>
<dbReference type="InterPro" id="IPR000524">
    <property type="entry name" value="Tscrpt_reg_HTH_GntR"/>
</dbReference>
<evidence type="ECO:0000313" key="6">
    <source>
        <dbReference type="Proteomes" id="UP001501637"/>
    </source>
</evidence>
<keyword evidence="1" id="KW-0805">Transcription regulation</keyword>
<accession>A0ABP6MWR4</accession>
<dbReference type="Gene3D" id="3.40.1410.10">
    <property type="entry name" value="Chorismate lyase-like"/>
    <property type="match status" value="1"/>
</dbReference>
<evidence type="ECO:0000259" key="4">
    <source>
        <dbReference type="PROSITE" id="PS50949"/>
    </source>
</evidence>
<dbReference type="SUPFAM" id="SSF64288">
    <property type="entry name" value="Chorismate lyase-like"/>
    <property type="match status" value="1"/>
</dbReference>
<dbReference type="Gene3D" id="1.10.10.10">
    <property type="entry name" value="Winged helix-like DNA-binding domain superfamily/Winged helix DNA-binding domain"/>
    <property type="match status" value="1"/>
</dbReference>
<dbReference type="InterPro" id="IPR036390">
    <property type="entry name" value="WH_DNA-bd_sf"/>
</dbReference>
<dbReference type="InterPro" id="IPR050679">
    <property type="entry name" value="Bact_HTH_transcr_reg"/>
</dbReference>
<keyword evidence="6" id="KW-1185">Reference proteome</keyword>
<organism evidence="5 6">
    <name type="scientific">Streptomyces rectiviolaceus</name>
    <dbReference type="NCBI Taxonomy" id="332591"/>
    <lineage>
        <taxon>Bacteria</taxon>
        <taxon>Bacillati</taxon>
        <taxon>Actinomycetota</taxon>
        <taxon>Actinomycetes</taxon>
        <taxon>Kitasatosporales</taxon>
        <taxon>Streptomycetaceae</taxon>
        <taxon>Streptomyces</taxon>
    </lineage>
</organism>
<keyword evidence="2" id="KW-0238">DNA-binding</keyword>
<protein>
    <submittedName>
        <fullName evidence="5">GntR family transcriptional regulator</fullName>
    </submittedName>
</protein>
<dbReference type="EMBL" id="BAAAUG010000112">
    <property type="protein sequence ID" value="GAA3127445.1"/>
    <property type="molecule type" value="Genomic_DNA"/>
</dbReference>
<dbReference type="PRINTS" id="PR00035">
    <property type="entry name" value="HTHGNTR"/>
</dbReference>
<keyword evidence="3" id="KW-0804">Transcription</keyword>
<dbReference type="CDD" id="cd07377">
    <property type="entry name" value="WHTH_GntR"/>
    <property type="match status" value="1"/>
</dbReference>
<name>A0ABP6MWR4_9ACTN</name>
<evidence type="ECO:0000256" key="3">
    <source>
        <dbReference type="ARBA" id="ARBA00023163"/>
    </source>
</evidence>
<gene>
    <name evidence="5" type="ORF">GCM10010449_56050</name>
</gene>
<dbReference type="Proteomes" id="UP001501637">
    <property type="component" value="Unassembled WGS sequence"/>
</dbReference>
<proteinExistence type="predicted"/>
<dbReference type="Pfam" id="PF00392">
    <property type="entry name" value="GntR"/>
    <property type="match status" value="1"/>
</dbReference>
<feature type="domain" description="HTH gntR-type" evidence="4">
    <location>
        <begin position="1"/>
        <end position="67"/>
    </location>
</feature>
<dbReference type="PROSITE" id="PS50949">
    <property type="entry name" value="HTH_GNTR"/>
    <property type="match status" value="1"/>
</dbReference>
<dbReference type="PANTHER" id="PTHR44846">
    <property type="entry name" value="MANNOSYL-D-GLYCERATE TRANSPORT/METABOLISM SYSTEM REPRESSOR MNGR-RELATED"/>
    <property type="match status" value="1"/>
</dbReference>
<evidence type="ECO:0000256" key="2">
    <source>
        <dbReference type="ARBA" id="ARBA00023125"/>
    </source>
</evidence>
<evidence type="ECO:0000256" key="1">
    <source>
        <dbReference type="ARBA" id="ARBA00023015"/>
    </source>
</evidence>
<sequence>MYMVVARELANEIKEGRYEPGQLLPSENELVEMFGVGKATVRQAVAELRGMGLVYSRQGKGVIVRERDSAARSLRVDRSIQRAGKVWQMPDMTEVEPPAVSRITLDGMPAALLDQADQDAISVDRLIHDPESGARMAHRMLIPMATAADTPSLAEVPTAPVSDLYRQLSDAGHALAFTEEVTARTPFPDERSTLQLVPDASPLLITYRITSDADNGRPLLCEELRAPAATCRLSFPVTPTKAAAKRTPRSRPASE</sequence>
<comment type="caution">
    <text evidence="5">The sequence shown here is derived from an EMBL/GenBank/DDBJ whole genome shotgun (WGS) entry which is preliminary data.</text>
</comment>